<dbReference type="InterPro" id="IPR049680">
    <property type="entry name" value="FLVCR1-2_SLC49-like"/>
</dbReference>
<evidence type="ECO:0000256" key="3">
    <source>
        <dbReference type="ARBA" id="ARBA00022989"/>
    </source>
</evidence>
<proteinExistence type="predicted"/>
<evidence type="ECO:0000256" key="4">
    <source>
        <dbReference type="ARBA" id="ARBA00023136"/>
    </source>
</evidence>
<feature type="transmembrane region" description="Helical" evidence="5">
    <location>
        <begin position="116"/>
        <end position="146"/>
    </location>
</feature>
<keyword evidence="7" id="KW-1185">Reference proteome</keyword>
<keyword evidence="2 5" id="KW-0812">Transmembrane</keyword>
<comment type="caution">
    <text evidence="6">The sequence shown here is derived from an EMBL/GenBank/DDBJ whole genome shotgun (WGS) entry which is preliminary data.</text>
</comment>
<keyword evidence="3 5" id="KW-1133">Transmembrane helix</keyword>
<dbReference type="EMBL" id="JASPKZ010008362">
    <property type="protein sequence ID" value="KAJ9580079.1"/>
    <property type="molecule type" value="Genomic_DNA"/>
</dbReference>
<organism evidence="6 7">
    <name type="scientific">Diploptera punctata</name>
    <name type="common">Pacific beetle cockroach</name>
    <dbReference type="NCBI Taxonomy" id="6984"/>
    <lineage>
        <taxon>Eukaryota</taxon>
        <taxon>Metazoa</taxon>
        <taxon>Ecdysozoa</taxon>
        <taxon>Arthropoda</taxon>
        <taxon>Hexapoda</taxon>
        <taxon>Insecta</taxon>
        <taxon>Pterygota</taxon>
        <taxon>Neoptera</taxon>
        <taxon>Polyneoptera</taxon>
        <taxon>Dictyoptera</taxon>
        <taxon>Blattodea</taxon>
        <taxon>Blaberoidea</taxon>
        <taxon>Blaberidae</taxon>
        <taxon>Diplopterinae</taxon>
        <taxon>Diploptera</taxon>
    </lineage>
</organism>
<feature type="transmembrane region" description="Helical" evidence="5">
    <location>
        <begin position="92"/>
        <end position="110"/>
    </location>
</feature>
<evidence type="ECO:0000313" key="6">
    <source>
        <dbReference type="EMBL" id="KAJ9580079.1"/>
    </source>
</evidence>
<dbReference type="AlphaFoldDB" id="A0AAD8E7Y8"/>
<dbReference type="Gene3D" id="1.20.1250.20">
    <property type="entry name" value="MFS general substrate transporter like domains"/>
    <property type="match status" value="1"/>
</dbReference>
<dbReference type="GO" id="GO:0097037">
    <property type="term" value="P:heme export"/>
    <property type="evidence" value="ECO:0007669"/>
    <property type="project" value="TreeGrafter"/>
</dbReference>
<dbReference type="Proteomes" id="UP001233999">
    <property type="component" value="Unassembled WGS sequence"/>
</dbReference>
<dbReference type="Pfam" id="PF07690">
    <property type="entry name" value="MFS_1"/>
    <property type="match status" value="1"/>
</dbReference>
<feature type="non-terminal residue" evidence="6">
    <location>
        <position position="1"/>
    </location>
</feature>
<dbReference type="PANTHER" id="PTHR10924:SF4">
    <property type="entry name" value="GH15861P"/>
    <property type="match status" value="1"/>
</dbReference>
<dbReference type="GO" id="GO:0020037">
    <property type="term" value="F:heme binding"/>
    <property type="evidence" value="ECO:0007669"/>
    <property type="project" value="TreeGrafter"/>
</dbReference>
<feature type="transmembrane region" description="Helical" evidence="5">
    <location>
        <begin position="65"/>
        <end position="85"/>
    </location>
</feature>
<evidence type="ECO:0000256" key="5">
    <source>
        <dbReference type="SAM" id="Phobius"/>
    </source>
</evidence>
<sequence length="205" mass="23392">MDTKTTAVASKPEEKVEWKLYHKRWFMLFIYVCFQIGNNIQWIQYSIIANLIKKYYNVSESAVEWTSMIFMVSYLPLVFPASHFVEKVGLRWPMIIGTFATAAGACIKIGSVDRDLFWVTFIGQTLVAMAQVFMLSLPPVIAAIWFGEKEVSTACSIGIFGNQISTRLSDSTHMRNRNMNHCFLQHDLLLGQKTHLQPPCTVILT</sequence>
<reference evidence="6" key="1">
    <citation type="journal article" date="2023" name="IScience">
        <title>Live-bearing cockroach genome reveals convergent evolutionary mechanisms linked to viviparity in insects and beyond.</title>
        <authorList>
            <person name="Fouks B."/>
            <person name="Harrison M.C."/>
            <person name="Mikhailova A.A."/>
            <person name="Marchal E."/>
            <person name="English S."/>
            <person name="Carruthers M."/>
            <person name="Jennings E.C."/>
            <person name="Chiamaka E.L."/>
            <person name="Frigard R.A."/>
            <person name="Pippel M."/>
            <person name="Attardo G.M."/>
            <person name="Benoit J.B."/>
            <person name="Bornberg-Bauer E."/>
            <person name="Tobe S.S."/>
        </authorList>
    </citation>
    <scope>NUCLEOTIDE SEQUENCE</scope>
    <source>
        <strain evidence="6">Stay&amp;Tobe</strain>
    </source>
</reference>
<accession>A0AAD8E7Y8</accession>
<evidence type="ECO:0000256" key="2">
    <source>
        <dbReference type="ARBA" id="ARBA00022692"/>
    </source>
</evidence>
<dbReference type="SUPFAM" id="SSF103473">
    <property type="entry name" value="MFS general substrate transporter"/>
    <property type="match status" value="1"/>
</dbReference>
<evidence type="ECO:0000256" key="1">
    <source>
        <dbReference type="ARBA" id="ARBA00004141"/>
    </source>
</evidence>
<dbReference type="GO" id="GO:0015232">
    <property type="term" value="F:heme transmembrane transporter activity"/>
    <property type="evidence" value="ECO:0007669"/>
    <property type="project" value="TreeGrafter"/>
</dbReference>
<keyword evidence="4 5" id="KW-0472">Membrane</keyword>
<protein>
    <submittedName>
        <fullName evidence="6">Uncharacterized protein</fullName>
    </submittedName>
</protein>
<comment type="subcellular location">
    <subcellularLocation>
        <location evidence="1">Membrane</location>
        <topology evidence="1">Multi-pass membrane protein</topology>
    </subcellularLocation>
</comment>
<dbReference type="InterPro" id="IPR011701">
    <property type="entry name" value="MFS"/>
</dbReference>
<name>A0AAD8E7Y8_DIPPU</name>
<evidence type="ECO:0000313" key="7">
    <source>
        <dbReference type="Proteomes" id="UP001233999"/>
    </source>
</evidence>
<dbReference type="InterPro" id="IPR036259">
    <property type="entry name" value="MFS_trans_sf"/>
</dbReference>
<dbReference type="PANTHER" id="PTHR10924">
    <property type="entry name" value="MAJOR FACILITATOR SUPERFAMILY PROTEIN-RELATED"/>
    <property type="match status" value="1"/>
</dbReference>
<gene>
    <name evidence="6" type="ORF">L9F63_004271</name>
</gene>
<reference evidence="6" key="2">
    <citation type="submission" date="2023-05" db="EMBL/GenBank/DDBJ databases">
        <authorList>
            <person name="Fouks B."/>
        </authorList>
    </citation>
    <scope>NUCLEOTIDE SEQUENCE</scope>
    <source>
        <strain evidence="6">Stay&amp;Tobe</strain>
        <tissue evidence="6">Testes</tissue>
    </source>
</reference>
<dbReference type="GO" id="GO:0016020">
    <property type="term" value="C:membrane"/>
    <property type="evidence" value="ECO:0007669"/>
    <property type="project" value="UniProtKB-SubCell"/>
</dbReference>
<feature type="transmembrane region" description="Helical" evidence="5">
    <location>
        <begin position="25"/>
        <end position="45"/>
    </location>
</feature>